<gene>
    <name evidence="2" type="ORF">IW245_007107</name>
</gene>
<keyword evidence="1" id="KW-0812">Transmembrane</keyword>
<evidence type="ECO:0008006" key="4">
    <source>
        <dbReference type="Google" id="ProtNLM"/>
    </source>
</evidence>
<dbReference type="AlphaFoldDB" id="A0A8J7GHT8"/>
<evidence type="ECO:0000313" key="3">
    <source>
        <dbReference type="Proteomes" id="UP000622552"/>
    </source>
</evidence>
<dbReference type="RefSeq" id="WP_197007409.1">
    <property type="nucleotide sequence ID" value="NZ_BONS01000019.1"/>
</dbReference>
<keyword evidence="1" id="KW-0472">Membrane</keyword>
<reference evidence="2" key="1">
    <citation type="submission" date="2020-11" db="EMBL/GenBank/DDBJ databases">
        <title>Sequencing the genomes of 1000 actinobacteria strains.</title>
        <authorList>
            <person name="Klenk H.-P."/>
        </authorList>
    </citation>
    <scope>NUCLEOTIDE SEQUENCE</scope>
    <source>
        <strain evidence="2">DSM 45356</strain>
    </source>
</reference>
<evidence type="ECO:0000313" key="2">
    <source>
        <dbReference type="EMBL" id="MBG6140913.1"/>
    </source>
</evidence>
<proteinExistence type="predicted"/>
<name>A0A8J7GHT8_9ACTN</name>
<comment type="caution">
    <text evidence="2">The sequence shown here is derived from an EMBL/GenBank/DDBJ whole genome shotgun (WGS) entry which is preliminary data.</text>
</comment>
<dbReference type="Pfam" id="PF12679">
    <property type="entry name" value="ABC2_membrane_2"/>
    <property type="match status" value="1"/>
</dbReference>
<dbReference type="PANTHER" id="PTHR37305:SF1">
    <property type="entry name" value="MEMBRANE PROTEIN"/>
    <property type="match status" value="1"/>
</dbReference>
<feature type="transmembrane region" description="Helical" evidence="1">
    <location>
        <begin position="101"/>
        <end position="123"/>
    </location>
</feature>
<feature type="transmembrane region" description="Helical" evidence="1">
    <location>
        <begin position="21"/>
        <end position="38"/>
    </location>
</feature>
<dbReference type="GO" id="GO:0140359">
    <property type="term" value="F:ABC-type transporter activity"/>
    <property type="evidence" value="ECO:0007669"/>
    <property type="project" value="InterPro"/>
</dbReference>
<protein>
    <recommendedName>
        <fullName evidence="4">ABC-type transport system involved in multi-copper enzyme maturation permease subunit</fullName>
    </recommendedName>
</protein>
<organism evidence="2 3">
    <name type="scientific">Longispora fulva</name>
    <dbReference type="NCBI Taxonomy" id="619741"/>
    <lineage>
        <taxon>Bacteria</taxon>
        <taxon>Bacillati</taxon>
        <taxon>Actinomycetota</taxon>
        <taxon>Actinomycetes</taxon>
        <taxon>Micromonosporales</taxon>
        <taxon>Micromonosporaceae</taxon>
        <taxon>Longispora</taxon>
    </lineage>
</organism>
<dbReference type="Proteomes" id="UP000622552">
    <property type="component" value="Unassembled WGS sequence"/>
</dbReference>
<feature type="transmembrane region" description="Helical" evidence="1">
    <location>
        <begin position="187"/>
        <end position="213"/>
    </location>
</feature>
<keyword evidence="3" id="KW-1185">Reference proteome</keyword>
<dbReference type="GO" id="GO:0005886">
    <property type="term" value="C:plasma membrane"/>
    <property type="evidence" value="ECO:0007669"/>
    <property type="project" value="UniProtKB-SubCell"/>
</dbReference>
<dbReference type="EMBL" id="JADOUF010000001">
    <property type="protein sequence ID" value="MBG6140913.1"/>
    <property type="molecule type" value="Genomic_DNA"/>
</dbReference>
<evidence type="ECO:0000256" key="1">
    <source>
        <dbReference type="SAM" id="Phobius"/>
    </source>
</evidence>
<sequence>MNLLKAEWNRLASRRFTRLTLLLLVAGLLLIAAGLFFSHHRLTDADWAQARERAAASTAEMRAQCTQGGVQNDACDTKIEAADPRWFLPATFDFKGYAEPLVMVFGGLLCLYAFLVGSSFIGAEWSSGGVANLLLWRPRRAPTLLGKYVALITGLTGVFVVLGAAWAGIMVLLAQFGGTFDGVTPGFVASIALTGLRMLVLTLLIGTVAFAVASIGRRTAAALGAAIGVILVGEVGVRILFEGLFTVSRYERFVPSSYAGAWVGKEMRFMDVAGCRGGGSCVPVEWTLTMNDSAVVFAVVLVVTLGAAFWTFTRRDVT</sequence>
<accession>A0A8J7GHT8</accession>
<feature type="transmembrane region" description="Helical" evidence="1">
    <location>
        <begin position="144"/>
        <end position="167"/>
    </location>
</feature>
<feature type="transmembrane region" description="Helical" evidence="1">
    <location>
        <begin position="294"/>
        <end position="312"/>
    </location>
</feature>
<dbReference type="PANTHER" id="PTHR37305">
    <property type="entry name" value="INTEGRAL MEMBRANE PROTEIN-RELATED"/>
    <property type="match status" value="1"/>
</dbReference>
<feature type="transmembrane region" description="Helical" evidence="1">
    <location>
        <begin position="220"/>
        <end position="241"/>
    </location>
</feature>
<keyword evidence="1" id="KW-1133">Transmembrane helix</keyword>